<dbReference type="InterPro" id="IPR020807">
    <property type="entry name" value="PKS_DH"/>
</dbReference>
<dbReference type="GO" id="GO:0044550">
    <property type="term" value="P:secondary metabolite biosynthetic process"/>
    <property type="evidence" value="ECO:0007669"/>
    <property type="project" value="TreeGrafter"/>
</dbReference>
<dbReference type="Pfam" id="PF00698">
    <property type="entry name" value="Acyl_transf_1"/>
    <property type="match status" value="1"/>
</dbReference>
<evidence type="ECO:0000256" key="1">
    <source>
        <dbReference type="ARBA" id="ARBA00022450"/>
    </source>
</evidence>
<keyword evidence="6" id="KW-0511">Multifunctional enzyme</keyword>
<dbReference type="Pfam" id="PF23114">
    <property type="entry name" value="NAD-bd_HRPKS_sdrA"/>
    <property type="match status" value="1"/>
</dbReference>
<dbReference type="InterPro" id="IPR018201">
    <property type="entry name" value="Ketoacyl_synth_AS"/>
</dbReference>
<dbReference type="CDD" id="cd00833">
    <property type="entry name" value="PKS"/>
    <property type="match status" value="1"/>
</dbReference>
<dbReference type="RefSeq" id="XP_031864938.1">
    <property type="nucleotide sequence ID" value="XM_032018914.1"/>
</dbReference>
<dbReference type="Pfam" id="PF00109">
    <property type="entry name" value="ketoacyl-synt"/>
    <property type="match status" value="1"/>
</dbReference>
<dbReference type="InterPro" id="IPR020841">
    <property type="entry name" value="PKS_Beta-ketoAc_synthase_dom"/>
</dbReference>
<dbReference type="GO" id="GO:0004312">
    <property type="term" value="F:fatty acid synthase activity"/>
    <property type="evidence" value="ECO:0007669"/>
    <property type="project" value="TreeGrafter"/>
</dbReference>
<dbReference type="InterPro" id="IPR036736">
    <property type="entry name" value="ACP-like_sf"/>
</dbReference>
<dbReference type="InterPro" id="IPR014043">
    <property type="entry name" value="Acyl_transferase_dom"/>
</dbReference>
<evidence type="ECO:0000256" key="7">
    <source>
        <dbReference type="PROSITE-ProRule" id="PRU01363"/>
    </source>
</evidence>
<dbReference type="Proteomes" id="UP000254866">
    <property type="component" value="Unassembled WGS sequence"/>
</dbReference>
<feature type="domain" description="Carrier" evidence="8">
    <location>
        <begin position="2403"/>
        <end position="2482"/>
    </location>
</feature>
<feature type="region of interest" description="C-terminal hotdog fold" evidence="7">
    <location>
        <begin position="1082"/>
        <end position="1240"/>
    </location>
</feature>
<dbReference type="InterPro" id="IPR013217">
    <property type="entry name" value="Methyltransf_12"/>
</dbReference>
<dbReference type="InterPro" id="IPR056501">
    <property type="entry name" value="NAD-bd_HRPKS_sdrA"/>
</dbReference>
<dbReference type="InterPro" id="IPR029063">
    <property type="entry name" value="SAM-dependent_MTases_sf"/>
</dbReference>
<accession>A0A370T9T9</accession>
<dbReference type="InterPro" id="IPR057326">
    <property type="entry name" value="KR_dom"/>
</dbReference>
<dbReference type="Pfam" id="PF08659">
    <property type="entry name" value="KR"/>
    <property type="match status" value="1"/>
</dbReference>
<dbReference type="STRING" id="2656787.A0A370T9T9"/>
<dbReference type="InterPro" id="IPR016039">
    <property type="entry name" value="Thiolase-like"/>
</dbReference>
<evidence type="ECO:0000259" key="10">
    <source>
        <dbReference type="PROSITE" id="PS52019"/>
    </source>
</evidence>
<dbReference type="InterPro" id="IPR049552">
    <property type="entry name" value="PKS_DH_N"/>
</dbReference>
<evidence type="ECO:0000256" key="6">
    <source>
        <dbReference type="ARBA" id="ARBA00023268"/>
    </source>
</evidence>
<dbReference type="Gene3D" id="1.10.1200.10">
    <property type="entry name" value="ACP-like"/>
    <property type="match status" value="1"/>
</dbReference>
<dbReference type="PROSITE" id="PS00606">
    <property type="entry name" value="KS3_1"/>
    <property type="match status" value="1"/>
</dbReference>
<dbReference type="GO" id="GO:0032259">
    <property type="term" value="P:methylation"/>
    <property type="evidence" value="ECO:0007669"/>
    <property type="project" value="UniProtKB-KW"/>
</dbReference>
<dbReference type="SUPFAM" id="SSF47336">
    <property type="entry name" value="ACP-like"/>
    <property type="match status" value="1"/>
</dbReference>
<dbReference type="SMART" id="SM00822">
    <property type="entry name" value="PKS_KR"/>
    <property type="match status" value="1"/>
</dbReference>
<dbReference type="InterPro" id="IPR049900">
    <property type="entry name" value="PKS_mFAS_DH"/>
</dbReference>
<dbReference type="EMBL" id="NPIC01000015">
    <property type="protein sequence ID" value="RDL30413.1"/>
    <property type="molecule type" value="Genomic_DNA"/>
</dbReference>
<dbReference type="InterPro" id="IPR036291">
    <property type="entry name" value="NAD(P)-bd_dom_sf"/>
</dbReference>
<feature type="domain" description="Ketosynthase family 3 (KS3)" evidence="9">
    <location>
        <begin position="6"/>
        <end position="438"/>
    </location>
</feature>
<dbReference type="GO" id="GO:0031177">
    <property type="term" value="F:phosphopantetheine binding"/>
    <property type="evidence" value="ECO:0007669"/>
    <property type="project" value="InterPro"/>
</dbReference>
<dbReference type="PANTHER" id="PTHR43775">
    <property type="entry name" value="FATTY ACID SYNTHASE"/>
    <property type="match status" value="1"/>
</dbReference>
<keyword evidence="12" id="KW-1185">Reference proteome</keyword>
<dbReference type="InterPro" id="IPR014031">
    <property type="entry name" value="Ketoacyl_synth_C"/>
</dbReference>
<protein>
    <submittedName>
        <fullName evidence="11">Uncharacterized protein</fullName>
    </submittedName>
</protein>
<dbReference type="InterPro" id="IPR009081">
    <property type="entry name" value="PP-bd_ACP"/>
</dbReference>
<dbReference type="GO" id="GO:0008168">
    <property type="term" value="F:methyltransferase activity"/>
    <property type="evidence" value="ECO:0007669"/>
    <property type="project" value="UniProtKB-KW"/>
</dbReference>
<dbReference type="Gene3D" id="3.40.47.10">
    <property type="match status" value="1"/>
</dbReference>
<dbReference type="Gene3D" id="3.10.129.110">
    <property type="entry name" value="Polyketide synthase dehydratase"/>
    <property type="match status" value="1"/>
</dbReference>
<dbReference type="Pfam" id="PF16197">
    <property type="entry name" value="KAsynt_C_assoc"/>
    <property type="match status" value="1"/>
</dbReference>
<dbReference type="GO" id="GO:0004315">
    <property type="term" value="F:3-oxoacyl-[acyl-carrier-protein] synthase activity"/>
    <property type="evidence" value="ECO:0007669"/>
    <property type="project" value="InterPro"/>
</dbReference>
<feature type="active site" description="Proton acceptor; for dehydratase activity" evidence="7">
    <location>
        <position position="965"/>
    </location>
</feature>
<gene>
    <name evidence="11" type="ORF">BP5553_10291</name>
</gene>
<dbReference type="PANTHER" id="PTHR43775:SF20">
    <property type="entry name" value="HYBRID PKS-NRPS SYNTHETASE APDA"/>
    <property type="match status" value="1"/>
</dbReference>
<dbReference type="InterPro" id="IPR049551">
    <property type="entry name" value="PKS_DH_C"/>
</dbReference>
<dbReference type="InterPro" id="IPR016035">
    <property type="entry name" value="Acyl_Trfase/lysoPLipase"/>
</dbReference>
<dbReference type="Pfam" id="PF00550">
    <property type="entry name" value="PP-binding"/>
    <property type="match status" value="1"/>
</dbReference>
<dbReference type="Gene3D" id="3.40.366.10">
    <property type="entry name" value="Malonyl-Coenzyme A Acyl Carrier Protein, domain 2"/>
    <property type="match status" value="1"/>
</dbReference>
<evidence type="ECO:0000256" key="4">
    <source>
        <dbReference type="ARBA" id="ARBA00022679"/>
    </source>
</evidence>
<dbReference type="GO" id="GO:0006633">
    <property type="term" value="P:fatty acid biosynthetic process"/>
    <property type="evidence" value="ECO:0007669"/>
    <property type="project" value="InterPro"/>
</dbReference>
<sequence>MAKSQQEPIAIIGTACRFPGGSDTPSKLWELLKAPRDLLKRPPADRFDSSAFYNPDPTHHGTSNCQESYFLEEDIWKFDGIFFNIQPAETEAIDPQQRLLMETVYDSLLAGGQTMEGLKGSSTAVYVGQMCDDWAQLSTRDWEILHTYTATGTSRCIVSNRISYFFDWHGPSMTIDTACSSSMVCVHQAIQALRSAECRVAIAAGTNLILSPGMYIVESKLNMLSPTGRSRMWDADADGYARGEGVASVVLKTLSAALEDGDHIECIIRETGINQDGRTAGLTMPSNTAQADLIRDTYARAGLDINDPKDRPQFFHAHGTGTPAGDPQESEAISRAFFESGKVTDTLYVGSLKTIIGHTEGTAGIASIIGTSQALQHGIIPPNMHFNTLSTRVEPFYTYLEVPTEAKDWPSPVHGQPRRASVNSFGFGGTNAHAILEAYEAPQPAKQVIAPAFTPLVVSAASKNSLRAMLSELRDFLTAKPDTNMRDLAYTLHTRRSTLQFRQVIAGIDVQEVIDRINSVLAEDDPAAGISIRYHAIPTPKVLGVFTGQGAQWPRMGAQLILTSPFAAERLAELDHTLSSLPKEDRPKWSLKAEILADPLVSRLSEAVISQPLCTAVQILLVDMLKLARIKLHAVVGHSSGEIGAAYAAGFLTAKDAIRIAYYRGVYATLHQSPNGAKGAMIAVGTSYEDALEFCELEDFEGRLQVAARNSSASITLSGDEDAITDAIQIFEDERKFVRRLKVDTAYHSHHMQPCAAPYLDALKKCNIAIAGGGGPTWYSSVVEGEVMTKERLSPKYWVDNMTQPVLFDLAVTAAAEDAGPFDLTLEIGPHPALKGPALETLEEVGSRAPYSGLLSRGKNDNVEFSSALGFTWMQLGAGSVDFETFEKTISGAGHPKSLLADLPKYPFEHPRSHMKLTRLSGGHANVHSPPHPLIGRRCNERETTQEIQWRNFLRLDEISWLSGHKLQGLTVFPATGYIAMAVEAMAILASNKPIGLISLENFVIGHAMTFPEGLPGMECLVTLSIVRGTDDELCAEFTCSSGNPWDISSSMLLNAKATITVAFHEPSPDTLPSVQTEEDLNLAEKKVDIERFYSQLTRLGYNYSGSFKAVKSIRRHKDFATGTLEDESEDKWEDQLILHPCWMDTALQTCLAAYSYPRDERLWTVHVPTSIPSILINPYFTRLGRGCKQSIMGFQSVAHEPRNGQMSCDVDVLAGEDGSHTFIQMESLEMKPFSPATPDSDALLFSNFVYKPAVPNGEAAISSEDVLPPEKAAVLLGLERMGFFYLRRLIQEITSEERANALPHFKHLLNWAEYVVGVVSSGKHPNVPQEAVNDSHETIKAITRKWPQASDVRLLAVVGENIIEQVRQNGSILESMMKDDALTHYYQDSTGLETANTWIGCMVAQIAHRSPHLRILEIGAGTGGATHSILSALNGAFSSYTFTDISAGFFERAQERFKALGERMIFKTYDMEKPPVEQGFVEGSYDLVLASNALHATGKLDEMMANTRRLLKPGGYLIPLEIISNDSLGTGTTMGGLPGWWAGAGHDERRRRGPLLTLQQWDMLTRAHGFGGVDTATPQMHRLVPICVFACQALDERVSALRAPLSQVSADLTPSLSSTTLIVIGGCTPESRKLADQACELLGPEQTQRYAKTTRLTSLEELTELNLPISSSVLCLSDLDEPFLQARSPSKLDNLRTLWRRSGSILWVSRGIRDDNPYASMVLGLSRVMRSEYPNINLQMLDLDVVDAQTPQTLVEALIRLEILGMYKDTNSTGGEFLWSLEPEVFYENNQLLIPRMYPNIEANNRYNTYRRSIHQTINPNKQIAALEPKGESYELSSVSPIRLPTFDAFPEGRKTVQISHSLLQIIKVHNAGFFMLCVGTDTATGQNLIALSDRAETPAPILAEWAIPVSSPSTETIISIAAHILAKSIIAVAPPASRILIHEVDAVLGDAITKEAEQSGIKVWFSSSVKGNKVKNSIFVHRKLPTRLITKLLPSDISLFINLAQVPGADEVGEIIARCLPHHTQTYRSSDFVRNETMVFAGASIECIHEAIETAWQTSQGRSSSFENEMPIIPLQEVGSHSIIGKPLRVVDWNVSSVEISLRAIDTGNIFRADGTYFLVGLSSELGQSLCRWMVAHGARNVVLSSRTPKVRPAFIKMMERLGATAKFMSLDITSRDSLHSCYQEICRTMPPVIGVANGALILEDSLFDNLTWESFDRQVAPKVDGSKLLDELFYTAELDFFILFTSLGNIMGNTGQGSYVAANQYMVALAAQRKKRGVAGSTIAISTLLGIGYVENSENFNSVDFTSLGGYRNVSEQDYLQHFAEGIRVGKPDNPENSEIATGLVPTYDDGSSQNYRAQFCRDPKFVHFLMEKPETQVLTSNTALVPVRVRLADVDTKEEATVVIKESFISRLKGILQIPQDGLVDERATLVEQGVDSIMAVDIRTWFLKELDIDIPILLILSATATIDELVDKFMNSIPPDTPWVTWEKPTLTNGDLYKPALVNGDS</sequence>
<dbReference type="InterPro" id="IPR050091">
    <property type="entry name" value="PKS_NRPS_Biosynth_Enz"/>
</dbReference>
<proteinExistence type="predicted"/>
<dbReference type="PROSITE" id="PS52019">
    <property type="entry name" value="PKS_MFAS_DH"/>
    <property type="match status" value="1"/>
</dbReference>
<dbReference type="Pfam" id="PF08242">
    <property type="entry name" value="Methyltransf_12"/>
    <property type="match status" value="1"/>
</dbReference>
<feature type="region of interest" description="N-terminal hotdog fold" evidence="7">
    <location>
        <begin position="932"/>
        <end position="1067"/>
    </location>
</feature>
<dbReference type="GO" id="GO:0016491">
    <property type="term" value="F:oxidoreductase activity"/>
    <property type="evidence" value="ECO:0007669"/>
    <property type="project" value="UniProtKB-KW"/>
</dbReference>
<dbReference type="InterPro" id="IPR032821">
    <property type="entry name" value="PKS_assoc"/>
</dbReference>
<reference evidence="11 12" key="1">
    <citation type="journal article" date="2018" name="IMA Fungus">
        <title>IMA Genome-F 9: Draft genome sequence of Annulohypoxylon stygium, Aspergillus mulundensis, Berkeleyomyces basicola (syn. Thielaviopsis basicola), Ceratocystis smalleyi, two Cercospora beticola strains, Coleophoma cylindrospora, Fusarium fracticaudum, Phialophora cf. hyalina, and Morchella septimelata.</title>
        <authorList>
            <person name="Wingfield B.D."/>
            <person name="Bills G.F."/>
            <person name="Dong Y."/>
            <person name="Huang W."/>
            <person name="Nel W.J."/>
            <person name="Swalarsk-Parry B.S."/>
            <person name="Vaghefi N."/>
            <person name="Wilken P.M."/>
            <person name="An Z."/>
            <person name="de Beer Z.W."/>
            <person name="De Vos L."/>
            <person name="Chen L."/>
            <person name="Duong T.A."/>
            <person name="Gao Y."/>
            <person name="Hammerbacher A."/>
            <person name="Kikkert J.R."/>
            <person name="Li Y."/>
            <person name="Li H."/>
            <person name="Li K."/>
            <person name="Li Q."/>
            <person name="Liu X."/>
            <person name="Ma X."/>
            <person name="Naidoo K."/>
            <person name="Pethybridge S.J."/>
            <person name="Sun J."/>
            <person name="Steenkamp E.T."/>
            <person name="van der Nest M.A."/>
            <person name="van Wyk S."/>
            <person name="Wingfield M.J."/>
            <person name="Xiong C."/>
            <person name="Yue Q."/>
            <person name="Zhang X."/>
        </authorList>
    </citation>
    <scope>NUCLEOTIDE SEQUENCE [LARGE SCALE GENOMIC DNA]</scope>
    <source>
        <strain evidence="11 12">BP 5553</strain>
    </source>
</reference>
<dbReference type="FunFam" id="3.40.47.10:FF:000019">
    <property type="entry name" value="Polyketide synthase type I"/>
    <property type="match status" value="1"/>
</dbReference>
<dbReference type="Pfam" id="PF21089">
    <property type="entry name" value="PKS_DH_N"/>
    <property type="match status" value="1"/>
</dbReference>
<keyword evidence="3" id="KW-0489">Methyltransferase</keyword>
<dbReference type="SMART" id="SM00826">
    <property type="entry name" value="PKS_DH"/>
    <property type="match status" value="1"/>
</dbReference>
<name>A0A370T9T9_9HELO</name>
<dbReference type="GeneID" id="43603140"/>
<dbReference type="InterPro" id="IPR042104">
    <property type="entry name" value="PKS_dehydratase_sf"/>
</dbReference>
<keyword evidence="2" id="KW-0597">Phosphoprotein</keyword>
<dbReference type="SMART" id="SM00827">
    <property type="entry name" value="PKS_AT"/>
    <property type="match status" value="1"/>
</dbReference>
<evidence type="ECO:0000256" key="5">
    <source>
        <dbReference type="ARBA" id="ARBA00023002"/>
    </source>
</evidence>
<dbReference type="InterPro" id="IPR014030">
    <property type="entry name" value="Ketoacyl_synth_N"/>
</dbReference>
<keyword evidence="1" id="KW-0596">Phosphopantetheine</keyword>
<dbReference type="CDD" id="cd02440">
    <property type="entry name" value="AdoMet_MTases"/>
    <property type="match status" value="1"/>
</dbReference>
<dbReference type="InterPro" id="IPR013968">
    <property type="entry name" value="PKS_KR"/>
</dbReference>
<feature type="active site" description="Proton donor; for dehydratase activity" evidence="7">
    <location>
        <position position="1145"/>
    </location>
</feature>
<dbReference type="SUPFAM" id="SSF52151">
    <property type="entry name" value="FabD/lysophospholipase-like"/>
    <property type="match status" value="1"/>
</dbReference>
<dbReference type="SUPFAM" id="SSF53335">
    <property type="entry name" value="S-adenosyl-L-methionine-dependent methyltransferases"/>
    <property type="match status" value="1"/>
</dbReference>
<evidence type="ECO:0000259" key="9">
    <source>
        <dbReference type="PROSITE" id="PS52004"/>
    </source>
</evidence>
<evidence type="ECO:0000313" key="12">
    <source>
        <dbReference type="Proteomes" id="UP000254866"/>
    </source>
</evidence>
<dbReference type="InterPro" id="IPR020806">
    <property type="entry name" value="PKS_PP-bd"/>
</dbReference>
<feature type="domain" description="PKS/mFAS DH" evidence="10">
    <location>
        <begin position="932"/>
        <end position="1240"/>
    </location>
</feature>
<evidence type="ECO:0000259" key="8">
    <source>
        <dbReference type="PROSITE" id="PS50075"/>
    </source>
</evidence>
<keyword evidence="5" id="KW-0560">Oxidoreductase</keyword>
<comment type="caution">
    <text evidence="11">The sequence shown here is derived from an EMBL/GenBank/DDBJ whole genome shotgun (WGS) entry which is preliminary data.</text>
</comment>
<dbReference type="InterPro" id="IPR016036">
    <property type="entry name" value="Malonyl_transacylase_ACP-bd"/>
</dbReference>
<dbReference type="OrthoDB" id="329835at2759"/>
<dbReference type="Gene3D" id="3.40.50.720">
    <property type="entry name" value="NAD(P)-binding Rossmann-like Domain"/>
    <property type="match status" value="2"/>
</dbReference>
<dbReference type="SUPFAM" id="SSF53901">
    <property type="entry name" value="Thiolase-like"/>
    <property type="match status" value="1"/>
</dbReference>
<dbReference type="SMART" id="SM00823">
    <property type="entry name" value="PKS_PP"/>
    <property type="match status" value="1"/>
</dbReference>
<dbReference type="PROSITE" id="PS52004">
    <property type="entry name" value="KS3_2"/>
    <property type="match status" value="1"/>
</dbReference>
<organism evidence="11 12">
    <name type="scientific">Venustampulla echinocandica</name>
    <dbReference type="NCBI Taxonomy" id="2656787"/>
    <lineage>
        <taxon>Eukaryota</taxon>
        <taxon>Fungi</taxon>
        <taxon>Dikarya</taxon>
        <taxon>Ascomycota</taxon>
        <taxon>Pezizomycotina</taxon>
        <taxon>Leotiomycetes</taxon>
        <taxon>Helotiales</taxon>
        <taxon>Pleuroascaceae</taxon>
        <taxon>Venustampulla</taxon>
    </lineage>
</organism>
<dbReference type="PROSITE" id="PS50075">
    <property type="entry name" value="CARRIER"/>
    <property type="match status" value="1"/>
</dbReference>
<dbReference type="Pfam" id="PF14765">
    <property type="entry name" value="PS-DH"/>
    <property type="match status" value="1"/>
</dbReference>
<evidence type="ECO:0000256" key="3">
    <source>
        <dbReference type="ARBA" id="ARBA00022603"/>
    </source>
</evidence>
<evidence type="ECO:0000313" key="11">
    <source>
        <dbReference type="EMBL" id="RDL30413.1"/>
    </source>
</evidence>
<dbReference type="InterPro" id="IPR001227">
    <property type="entry name" value="Ac_transferase_dom_sf"/>
</dbReference>
<evidence type="ECO:0000256" key="2">
    <source>
        <dbReference type="ARBA" id="ARBA00022553"/>
    </source>
</evidence>
<dbReference type="SMART" id="SM00825">
    <property type="entry name" value="PKS_KS"/>
    <property type="match status" value="1"/>
</dbReference>
<keyword evidence="4" id="KW-0808">Transferase</keyword>
<dbReference type="Pfam" id="PF02801">
    <property type="entry name" value="Ketoacyl-synt_C"/>
    <property type="match status" value="1"/>
</dbReference>
<dbReference type="SUPFAM" id="SSF55048">
    <property type="entry name" value="Probable ACP-binding domain of malonyl-CoA ACP transacylase"/>
    <property type="match status" value="1"/>
</dbReference>
<dbReference type="SUPFAM" id="SSF51735">
    <property type="entry name" value="NAD(P)-binding Rossmann-fold domains"/>
    <property type="match status" value="1"/>
</dbReference>
<dbReference type="Gene3D" id="3.40.50.150">
    <property type="entry name" value="Vaccinia Virus protein VP39"/>
    <property type="match status" value="1"/>
</dbReference>